<dbReference type="GO" id="GO:0005777">
    <property type="term" value="C:peroxisome"/>
    <property type="evidence" value="ECO:0007669"/>
    <property type="project" value="TreeGrafter"/>
</dbReference>
<dbReference type="InterPro" id="IPR002539">
    <property type="entry name" value="MaoC-like_dom"/>
</dbReference>
<dbReference type="GO" id="GO:0003857">
    <property type="term" value="F:(3S)-3-hydroxyacyl-CoA dehydrogenase (NAD+) activity"/>
    <property type="evidence" value="ECO:0007669"/>
    <property type="project" value="TreeGrafter"/>
</dbReference>
<evidence type="ECO:0000313" key="6">
    <source>
        <dbReference type="Proteomes" id="UP000054564"/>
    </source>
</evidence>
<sequence>MESNTYRLGGFRFLLVAGTFVIQSQSMEATDKGKAAAVVTITHTYDKQTGELLFENQSTVFIRGSGGFGGKKNSSDRGLTGNFNPSHIDPAFSSVGGFENPILHGLCFFGIFGQHIYEKFGPYQDIQVRFVGLVYPGETIETYMWKEANKVIFAALVTPSQLDKSRCRVSSAKRSRSDGDAVAWARDLHGVRMQPSLAGQSCIRPCGNNPHSPYLGDRAICMLLISLHAYEVYCLAWGALLDPSRHLPGKLIALMRRHISTLSKHHKRGMATRAKEQSEPASHKVEGQKVQQKDSIPILKLNEAIVIAFLKIINKEPPTTEQQQQNFF</sequence>
<dbReference type="Gene3D" id="3.10.129.10">
    <property type="entry name" value="Hotdog Thioesterase"/>
    <property type="match status" value="2"/>
</dbReference>
<dbReference type="GO" id="GO:0044594">
    <property type="term" value="F:17-beta-hydroxysteroid dehydrogenase (NAD+) activity"/>
    <property type="evidence" value="ECO:0007669"/>
    <property type="project" value="TreeGrafter"/>
</dbReference>
<evidence type="ECO:0000256" key="1">
    <source>
        <dbReference type="SAM" id="MobiDB-lite"/>
    </source>
</evidence>
<dbReference type="PANTHER" id="PTHR13078:SF56">
    <property type="entry name" value="PEROXISOMAL MULTIFUNCTIONAL ENZYME TYPE 2"/>
    <property type="match status" value="1"/>
</dbReference>
<dbReference type="PANTHER" id="PTHR13078">
    <property type="entry name" value="PEROXISOMAL MULTIFUNCTIONAL ENZYME TYPE 2-RELATED"/>
    <property type="match status" value="1"/>
</dbReference>
<proteinExistence type="predicted"/>
<dbReference type="GO" id="GO:0004300">
    <property type="term" value="F:enoyl-CoA hydratase activity"/>
    <property type="evidence" value="ECO:0007669"/>
    <property type="project" value="TreeGrafter"/>
</dbReference>
<dbReference type="InterPro" id="IPR029069">
    <property type="entry name" value="HotDog_dom_sf"/>
</dbReference>
<keyword evidence="6" id="KW-1185">Reference proteome</keyword>
<dbReference type="SUPFAM" id="SSF54637">
    <property type="entry name" value="Thioesterase/thiol ester dehydrase-isomerase"/>
    <property type="match status" value="2"/>
</dbReference>
<dbReference type="STRING" id="1165861.A0A0L0V1H5"/>
<dbReference type="EMBL" id="AJIL01000152">
    <property type="protein sequence ID" value="KNE92864.1"/>
    <property type="molecule type" value="Genomic_DNA"/>
</dbReference>
<dbReference type="Pfam" id="PF22622">
    <property type="entry name" value="MFE-2_hydrat-2_N"/>
    <property type="match status" value="1"/>
</dbReference>
<feature type="signal peptide" evidence="2">
    <location>
        <begin position="1"/>
        <end position="29"/>
    </location>
</feature>
<protein>
    <submittedName>
        <fullName evidence="5">Uncharacterized protein</fullName>
    </submittedName>
</protein>
<feature type="compositionally biased region" description="Basic and acidic residues" evidence="1">
    <location>
        <begin position="273"/>
        <end position="287"/>
    </location>
</feature>
<evidence type="ECO:0000259" key="3">
    <source>
        <dbReference type="Pfam" id="PF01575"/>
    </source>
</evidence>
<dbReference type="InterPro" id="IPR054357">
    <property type="entry name" value="MFE-2_N"/>
</dbReference>
<feature type="domain" description="Peroxisomal multifunctional enzyme type 2-like N-terminal" evidence="4">
    <location>
        <begin position="16"/>
        <end position="64"/>
    </location>
</feature>
<dbReference type="Proteomes" id="UP000054564">
    <property type="component" value="Unassembled WGS sequence"/>
</dbReference>
<name>A0A0L0V1H5_9BASI</name>
<accession>A0A0L0V1H5</accession>
<evidence type="ECO:0000259" key="4">
    <source>
        <dbReference type="Pfam" id="PF22622"/>
    </source>
</evidence>
<feature type="region of interest" description="Disordered" evidence="1">
    <location>
        <begin position="264"/>
        <end position="290"/>
    </location>
</feature>
<reference evidence="6" key="1">
    <citation type="submission" date="2014-03" db="EMBL/GenBank/DDBJ databases">
        <title>The Genome Sequence of Puccinia striiformis f. sp. tritici PST-78.</title>
        <authorList>
            <consortium name="The Broad Institute Genome Sequencing Platform"/>
            <person name="Cuomo C."/>
            <person name="Hulbert S."/>
            <person name="Chen X."/>
            <person name="Walker B."/>
            <person name="Young S.K."/>
            <person name="Zeng Q."/>
            <person name="Gargeya S."/>
            <person name="Fitzgerald M."/>
            <person name="Haas B."/>
            <person name="Abouelleil A."/>
            <person name="Alvarado L."/>
            <person name="Arachchi H.M."/>
            <person name="Berlin A.M."/>
            <person name="Chapman S.B."/>
            <person name="Goldberg J."/>
            <person name="Griggs A."/>
            <person name="Gujja S."/>
            <person name="Hansen M."/>
            <person name="Howarth C."/>
            <person name="Imamovic A."/>
            <person name="Larimer J."/>
            <person name="McCowan C."/>
            <person name="Montmayeur A."/>
            <person name="Murphy C."/>
            <person name="Neiman D."/>
            <person name="Pearson M."/>
            <person name="Priest M."/>
            <person name="Roberts A."/>
            <person name="Saif S."/>
            <person name="Shea T."/>
            <person name="Sisk P."/>
            <person name="Sykes S."/>
            <person name="Wortman J."/>
            <person name="Nusbaum C."/>
            <person name="Birren B."/>
        </authorList>
    </citation>
    <scope>NUCLEOTIDE SEQUENCE [LARGE SCALE GENOMIC DNA]</scope>
    <source>
        <strain evidence="6">race PST-78</strain>
    </source>
</reference>
<feature type="chain" id="PRO_5005549677" evidence="2">
    <location>
        <begin position="30"/>
        <end position="328"/>
    </location>
</feature>
<feature type="domain" description="MaoC-like" evidence="3">
    <location>
        <begin position="77"/>
        <end position="154"/>
    </location>
</feature>
<dbReference type="GO" id="GO:0006635">
    <property type="term" value="P:fatty acid beta-oxidation"/>
    <property type="evidence" value="ECO:0007669"/>
    <property type="project" value="TreeGrafter"/>
</dbReference>
<evidence type="ECO:0000256" key="2">
    <source>
        <dbReference type="SAM" id="SignalP"/>
    </source>
</evidence>
<dbReference type="Pfam" id="PF01575">
    <property type="entry name" value="MaoC_dehydratas"/>
    <property type="match status" value="1"/>
</dbReference>
<dbReference type="AlphaFoldDB" id="A0A0L0V1H5"/>
<evidence type="ECO:0000313" key="5">
    <source>
        <dbReference type="EMBL" id="KNE92864.1"/>
    </source>
</evidence>
<comment type="caution">
    <text evidence="5">The sequence shown here is derived from an EMBL/GenBank/DDBJ whole genome shotgun (WGS) entry which is preliminary data.</text>
</comment>
<keyword evidence="2" id="KW-0732">Signal</keyword>
<gene>
    <name evidence="5" type="ORF">PSTG_13775</name>
</gene>
<organism evidence="5 6">
    <name type="scientific">Puccinia striiformis f. sp. tritici PST-78</name>
    <dbReference type="NCBI Taxonomy" id="1165861"/>
    <lineage>
        <taxon>Eukaryota</taxon>
        <taxon>Fungi</taxon>
        <taxon>Dikarya</taxon>
        <taxon>Basidiomycota</taxon>
        <taxon>Pucciniomycotina</taxon>
        <taxon>Pucciniomycetes</taxon>
        <taxon>Pucciniales</taxon>
        <taxon>Pucciniaceae</taxon>
        <taxon>Puccinia</taxon>
    </lineage>
</organism>